<dbReference type="SUPFAM" id="SSF53271">
    <property type="entry name" value="PRTase-like"/>
    <property type="match status" value="1"/>
</dbReference>
<dbReference type="Gene3D" id="3.40.50.2020">
    <property type="match status" value="1"/>
</dbReference>
<dbReference type="CDD" id="cd06223">
    <property type="entry name" value="PRTases_typeI"/>
    <property type="match status" value="1"/>
</dbReference>
<gene>
    <name evidence="3" type="ORF">AB2L28_01050</name>
</gene>
<keyword evidence="3" id="KW-0808">Transferase</keyword>
<keyword evidence="4" id="KW-1185">Reference proteome</keyword>
<dbReference type="InterPro" id="IPR029057">
    <property type="entry name" value="PRTase-like"/>
</dbReference>
<dbReference type="Pfam" id="PF15609">
    <property type="entry name" value="PRTase_2"/>
    <property type="match status" value="1"/>
</dbReference>
<feature type="domain" description="TRSP" evidence="1">
    <location>
        <begin position="309"/>
        <end position="446"/>
    </location>
</feature>
<dbReference type="Pfam" id="PF12500">
    <property type="entry name" value="TRSP"/>
    <property type="match status" value="1"/>
</dbReference>
<reference evidence="3 4" key="1">
    <citation type="submission" date="2024-07" db="EMBL/GenBank/DDBJ databases">
        <authorList>
            <person name="Thanompreechachai J."/>
            <person name="Duangmal K."/>
        </authorList>
    </citation>
    <scope>NUCLEOTIDE SEQUENCE [LARGE SCALE GENOMIC DNA]</scope>
    <source>
        <strain evidence="3 4">TBRC 1896</strain>
    </source>
</reference>
<name>A0ABV4HZP0_9ACTN</name>
<dbReference type="Proteomes" id="UP001566476">
    <property type="component" value="Unassembled WGS sequence"/>
</dbReference>
<dbReference type="InterPro" id="IPR011214">
    <property type="entry name" value="UCP020967"/>
</dbReference>
<comment type="caution">
    <text evidence="3">The sequence shown here is derived from an EMBL/GenBank/DDBJ whole genome shotgun (WGS) entry which is preliminary data.</text>
</comment>
<dbReference type="InterPro" id="IPR041688">
    <property type="entry name" value="PRTase_2"/>
</dbReference>
<evidence type="ECO:0000313" key="4">
    <source>
        <dbReference type="Proteomes" id="UP001566476"/>
    </source>
</evidence>
<accession>A0ABV4HZP0</accession>
<dbReference type="InterPro" id="IPR022537">
    <property type="entry name" value="TRSP_dom"/>
</dbReference>
<dbReference type="EMBL" id="JBGGTQ010000001">
    <property type="protein sequence ID" value="MEZ0490824.1"/>
    <property type="molecule type" value="Genomic_DNA"/>
</dbReference>
<evidence type="ECO:0000259" key="1">
    <source>
        <dbReference type="Pfam" id="PF12500"/>
    </source>
</evidence>
<dbReference type="PIRSF" id="PIRSF020967">
    <property type="entry name" value="UCP020967"/>
    <property type="match status" value="1"/>
</dbReference>
<dbReference type="GO" id="GO:0016757">
    <property type="term" value="F:glycosyltransferase activity"/>
    <property type="evidence" value="ECO:0007669"/>
    <property type="project" value="UniProtKB-KW"/>
</dbReference>
<proteinExistence type="predicted"/>
<feature type="domain" description="Orotate phosphoribosyltransferase-like" evidence="2">
    <location>
        <begin position="41"/>
        <end position="263"/>
    </location>
</feature>
<evidence type="ECO:0000259" key="2">
    <source>
        <dbReference type="Pfam" id="PF15609"/>
    </source>
</evidence>
<organism evidence="3 4">
    <name type="scientific">Kineococcus mangrovi</name>
    <dbReference type="NCBI Taxonomy" id="1660183"/>
    <lineage>
        <taxon>Bacteria</taxon>
        <taxon>Bacillati</taxon>
        <taxon>Actinomycetota</taxon>
        <taxon>Actinomycetes</taxon>
        <taxon>Kineosporiales</taxon>
        <taxon>Kineosporiaceae</taxon>
        <taxon>Kineococcus</taxon>
    </lineage>
</organism>
<protein>
    <submittedName>
        <fullName evidence="3">Phosphoribosyltransferase domain-containing protein</fullName>
    </submittedName>
</protein>
<keyword evidence="3" id="KW-0328">Glycosyltransferase</keyword>
<sequence>MATGPGGRAPVTVTPRDWVGGRLGVSVEGPPGVDGLDVHDLLGLALRRNPRRAHLLVSTVLGKHVPTDPRLVRAAGLRLGAQVAAALGAPDAPGAPTGTWRAALAGDGAAAHAVLSAAHRPPARPDVVVLGYAETATGLGHAVAQALGAAGLHSTRRDVPGARDWAGFQEEHSHATGHRLLPTDPVVRARLADPAAPVVLVDDELSTGRTVANTLRAVHALAPHAHYVVAGLVDLRSAADRDRAAALVAELGARVDVVALATGSVALPAGVLERGAGLAARVEPVTPRPRPVPDVTPVALEWPGGLATTARFGTPPGHEAALDAALVRPGALDALLEALPRGGDVLVLGTEELLHAPLAVAAALADRSAGAGGVRFSSTTRSPVLAVDDPGYAVRSSVAFCSHDPAQDGPGVRYAHNVARPGGWDAVLLVVDGASDPAALHAPDGVLAALAPHTGRLLLLTLPADTWRDPA</sequence>
<evidence type="ECO:0000313" key="3">
    <source>
        <dbReference type="EMBL" id="MEZ0490824.1"/>
    </source>
</evidence>
<dbReference type="InterPro" id="IPR000836">
    <property type="entry name" value="PRTase_dom"/>
</dbReference>
<dbReference type="RefSeq" id="WP_370716869.1">
    <property type="nucleotide sequence ID" value="NZ_JBGGTQ010000001.1"/>
</dbReference>